<dbReference type="OrthoDB" id="58379at2759"/>
<organism evidence="1 2">
    <name type="scientific">Gomphillus americanus</name>
    <dbReference type="NCBI Taxonomy" id="1940652"/>
    <lineage>
        <taxon>Eukaryota</taxon>
        <taxon>Fungi</taxon>
        <taxon>Dikarya</taxon>
        <taxon>Ascomycota</taxon>
        <taxon>Pezizomycotina</taxon>
        <taxon>Lecanoromycetes</taxon>
        <taxon>OSLEUM clade</taxon>
        <taxon>Ostropomycetidae</taxon>
        <taxon>Ostropales</taxon>
        <taxon>Graphidaceae</taxon>
        <taxon>Gomphilloideae</taxon>
        <taxon>Gomphillus</taxon>
    </lineage>
</organism>
<name>A0A8H3IRX6_9LECA</name>
<evidence type="ECO:0000313" key="2">
    <source>
        <dbReference type="Proteomes" id="UP000664169"/>
    </source>
</evidence>
<sequence length="234" mass="26168">MSLFESDYAVGKTYGQSSQFASITIAWGSDSLDFLGFSTEDVAQFSKAISLSWTKGIQKEQHQAGYIRVKLCGHPWDSGTSSNSNLVNSRKMMCALLAALFDRNWVLHLSFSNKGNEDSKDTLMFRSQPTNGNRHWFAIHFLKDDTFCIINATPGFGDAVVSKLGSLVQKQSHDPDALILKLFGWPFSSRESARNSMVEILLMETITSQSCEVHASMNMMTSEYPRDTWICCTT</sequence>
<comment type="caution">
    <text evidence="1">The sequence shown here is derived from an EMBL/GenBank/DDBJ whole genome shotgun (WGS) entry which is preliminary data.</text>
</comment>
<accession>A0A8H3IRX6</accession>
<evidence type="ECO:0000313" key="1">
    <source>
        <dbReference type="EMBL" id="CAF9929318.1"/>
    </source>
</evidence>
<keyword evidence="2" id="KW-1185">Reference proteome</keyword>
<proteinExistence type="predicted"/>
<reference evidence="1" key="1">
    <citation type="submission" date="2021-03" db="EMBL/GenBank/DDBJ databases">
        <authorList>
            <person name="Tagirdzhanova G."/>
        </authorList>
    </citation>
    <scope>NUCLEOTIDE SEQUENCE</scope>
</reference>
<dbReference type="AlphaFoldDB" id="A0A8H3IRX6"/>
<dbReference type="EMBL" id="CAJPDQ010000032">
    <property type="protein sequence ID" value="CAF9929318.1"/>
    <property type="molecule type" value="Genomic_DNA"/>
</dbReference>
<dbReference type="PANTHER" id="PTHR38696:SF1">
    <property type="entry name" value="MEDIATOR OF RNA POLYMERASE II TRANSCRIPTION SUBUNIT 13"/>
    <property type="match status" value="1"/>
</dbReference>
<dbReference type="PANTHER" id="PTHR38696">
    <property type="entry name" value="MEDIATOR OF RNA POLYMERASE II TRANSCRIPTION SUBUNIT 13"/>
    <property type="match status" value="1"/>
</dbReference>
<gene>
    <name evidence="1" type="ORF">GOMPHAMPRED_005368</name>
</gene>
<dbReference type="Proteomes" id="UP000664169">
    <property type="component" value="Unassembled WGS sequence"/>
</dbReference>
<protein>
    <submittedName>
        <fullName evidence="1">Uncharacterized protein</fullName>
    </submittedName>
</protein>